<keyword evidence="5" id="KW-0285">Flavoprotein</keyword>
<reference evidence="14 15" key="1">
    <citation type="submission" date="2015-07" db="EMBL/GenBank/DDBJ databases">
        <title>Complete genome sequence of Mycobacterium goodii X7B, a facultative thermophilic biodesulfurizing bacterium.</title>
        <authorList>
            <person name="Yu B."/>
            <person name="Li F."/>
            <person name="Xu P."/>
        </authorList>
    </citation>
    <scope>NUCLEOTIDE SEQUENCE [LARGE SCALE GENOMIC DNA]</scope>
    <source>
        <strain evidence="14 15">X7B</strain>
    </source>
</reference>
<dbReference type="CDD" id="cd00568">
    <property type="entry name" value="TPP_enzymes"/>
    <property type="match status" value="1"/>
</dbReference>
<evidence type="ECO:0000259" key="13">
    <source>
        <dbReference type="Pfam" id="PF02776"/>
    </source>
</evidence>
<evidence type="ECO:0000256" key="4">
    <source>
        <dbReference type="ARBA" id="ARBA00013145"/>
    </source>
</evidence>
<dbReference type="InterPro" id="IPR012001">
    <property type="entry name" value="Thiamin_PyroP_enz_TPP-bd_dom"/>
</dbReference>
<comment type="pathway">
    <text evidence="1">Amino-acid biosynthesis; L-isoleucine biosynthesis; L-isoleucine from 2-oxobutanoate: step 1/4.</text>
</comment>
<dbReference type="RefSeq" id="WP_049748964.1">
    <property type="nucleotide sequence ID" value="NZ_CP012150.1"/>
</dbReference>
<dbReference type="GO" id="GO:0009097">
    <property type="term" value="P:isoleucine biosynthetic process"/>
    <property type="evidence" value="ECO:0007669"/>
    <property type="project" value="UniProtKB-UniPathway"/>
</dbReference>
<protein>
    <recommendedName>
        <fullName evidence="4">acetolactate synthase</fullName>
        <ecNumber evidence="4">2.2.1.6</ecNumber>
    </recommendedName>
</protein>
<dbReference type="KEGG" id="mgo:AFA91_22825"/>
<proteinExistence type="inferred from homology"/>
<evidence type="ECO:0000313" key="15">
    <source>
        <dbReference type="Proteomes" id="UP000062255"/>
    </source>
</evidence>
<dbReference type="SUPFAM" id="SSF52467">
    <property type="entry name" value="DHS-like NAD/FAD-binding domain"/>
    <property type="match status" value="1"/>
</dbReference>
<feature type="domain" description="Thiamine pyrophosphate enzyme central" evidence="11">
    <location>
        <begin position="188"/>
        <end position="317"/>
    </location>
</feature>
<name>A0A0K0XGQ1_MYCGD</name>
<evidence type="ECO:0000259" key="11">
    <source>
        <dbReference type="Pfam" id="PF00205"/>
    </source>
</evidence>
<dbReference type="GO" id="GO:0030976">
    <property type="term" value="F:thiamine pyrophosphate binding"/>
    <property type="evidence" value="ECO:0007669"/>
    <property type="project" value="InterPro"/>
</dbReference>
<dbReference type="STRING" id="134601.AFA91_22825"/>
<dbReference type="InterPro" id="IPR011766">
    <property type="entry name" value="TPP_enzyme_TPP-bd"/>
</dbReference>
<dbReference type="InterPro" id="IPR029061">
    <property type="entry name" value="THDP-binding"/>
</dbReference>
<keyword evidence="8" id="KW-0028">Amino-acid biosynthesis</keyword>
<organism evidence="14 15">
    <name type="scientific">Mycolicibacterium goodii</name>
    <name type="common">Mycobacterium goodii</name>
    <dbReference type="NCBI Taxonomy" id="134601"/>
    <lineage>
        <taxon>Bacteria</taxon>
        <taxon>Bacillati</taxon>
        <taxon>Actinomycetota</taxon>
        <taxon>Actinomycetes</taxon>
        <taxon>Mycobacteriales</taxon>
        <taxon>Mycobacteriaceae</taxon>
        <taxon>Mycolicibacterium</taxon>
    </lineage>
</organism>
<evidence type="ECO:0000256" key="1">
    <source>
        <dbReference type="ARBA" id="ARBA00004974"/>
    </source>
</evidence>
<dbReference type="GO" id="GO:0003984">
    <property type="term" value="F:acetolactate synthase activity"/>
    <property type="evidence" value="ECO:0007669"/>
    <property type="project" value="UniProtKB-EC"/>
</dbReference>
<dbReference type="EC" id="2.2.1.6" evidence="4"/>
<dbReference type="GO" id="GO:0005948">
    <property type="term" value="C:acetolactate synthase complex"/>
    <property type="evidence" value="ECO:0007669"/>
    <property type="project" value="TreeGrafter"/>
</dbReference>
<dbReference type="CDD" id="cd07035">
    <property type="entry name" value="TPP_PYR_POX_like"/>
    <property type="match status" value="1"/>
</dbReference>
<evidence type="ECO:0000313" key="14">
    <source>
        <dbReference type="EMBL" id="AKS36566.1"/>
    </source>
</evidence>
<evidence type="ECO:0000256" key="7">
    <source>
        <dbReference type="ARBA" id="ARBA00023052"/>
    </source>
</evidence>
<keyword evidence="8" id="KW-0100">Branched-chain amino acid biosynthesis</keyword>
<dbReference type="Pfam" id="PF02775">
    <property type="entry name" value="TPP_enzyme_C"/>
    <property type="match status" value="1"/>
</dbReference>
<dbReference type="PANTHER" id="PTHR18968">
    <property type="entry name" value="THIAMINE PYROPHOSPHATE ENZYMES"/>
    <property type="match status" value="1"/>
</dbReference>
<comment type="similarity">
    <text evidence="3 10">Belongs to the TPP enzyme family.</text>
</comment>
<dbReference type="EMBL" id="CP012150">
    <property type="protein sequence ID" value="AKS36566.1"/>
    <property type="molecule type" value="Genomic_DNA"/>
</dbReference>
<evidence type="ECO:0000256" key="5">
    <source>
        <dbReference type="ARBA" id="ARBA00022630"/>
    </source>
</evidence>
<dbReference type="UniPathway" id="UPA00047">
    <property type="reaction ID" value="UER00055"/>
</dbReference>
<evidence type="ECO:0000256" key="6">
    <source>
        <dbReference type="ARBA" id="ARBA00022827"/>
    </source>
</evidence>
<dbReference type="GO" id="GO:0009099">
    <property type="term" value="P:L-valine biosynthetic process"/>
    <property type="evidence" value="ECO:0007669"/>
    <property type="project" value="UniProtKB-UniPathway"/>
</dbReference>
<evidence type="ECO:0000256" key="10">
    <source>
        <dbReference type="RuleBase" id="RU362132"/>
    </source>
</evidence>
<feature type="domain" description="Thiamine pyrophosphate enzyme N-terminal TPP-binding" evidence="13">
    <location>
        <begin position="1"/>
        <end position="112"/>
    </location>
</feature>
<evidence type="ECO:0000256" key="9">
    <source>
        <dbReference type="ARBA" id="ARBA00048670"/>
    </source>
</evidence>
<keyword evidence="7 10" id="KW-0786">Thiamine pyrophosphate</keyword>
<dbReference type="Proteomes" id="UP000062255">
    <property type="component" value="Chromosome"/>
</dbReference>
<evidence type="ECO:0000256" key="8">
    <source>
        <dbReference type="ARBA" id="ARBA00023304"/>
    </source>
</evidence>
<dbReference type="OrthoDB" id="3203527at2"/>
<dbReference type="GO" id="GO:0050660">
    <property type="term" value="F:flavin adenine dinucleotide binding"/>
    <property type="evidence" value="ECO:0007669"/>
    <property type="project" value="TreeGrafter"/>
</dbReference>
<dbReference type="GO" id="GO:0000287">
    <property type="term" value="F:magnesium ion binding"/>
    <property type="evidence" value="ECO:0007669"/>
    <property type="project" value="InterPro"/>
</dbReference>
<evidence type="ECO:0000259" key="12">
    <source>
        <dbReference type="Pfam" id="PF02775"/>
    </source>
</evidence>
<comment type="catalytic activity">
    <reaction evidence="9">
        <text>2 pyruvate + H(+) = (2S)-2-acetolactate + CO2</text>
        <dbReference type="Rhea" id="RHEA:25249"/>
        <dbReference type="ChEBI" id="CHEBI:15361"/>
        <dbReference type="ChEBI" id="CHEBI:15378"/>
        <dbReference type="ChEBI" id="CHEBI:16526"/>
        <dbReference type="ChEBI" id="CHEBI:58476"/>
        <dbReference type="EC" id="2.2.1.6"/>
    </reaction>
</comment>
<dbReference type="Gene3D" id="3.40.50.1220">
    <property type="entry name" value="TPP-binding domain"/>
    <property type="match status" value="1"/>
</dbReference>
<dbReference type="UniPathway" id="UPA00049">
    <property type="reaction ID" value="UER00059"/>
</dbReference>
<gene>
    <name evidence="14" type="ORF">AFA91_22825</name>
</gene>
<dbReference type="InterPro" id="IPR012000">
    <property type="entry name" value="Thiamin_PyroP_enz_cen_dom"/>
</dbReference>
<dbReference type="PATRIC" id="fig|134601.6.peg.4713"/>
<evidence type="ECO:0000256" key="2">
    <source>
        <dbReference type="ARBA" id="ARBA00005025"/>
    </source>
</evidence>
<dbReference type="AlphaFoldDB" id="A0A0K0XGQ1"/>
<dbReference type="Gene3D" id="3.40.50.970">
    <property type="match status" value="2"/>
</dbReference>
<sequence length="539" mass="56729">MKVYEQVARLLSQLSVDTMFGLLGDANMYVCSAFEAAGGRLVRTSHEAGAVSMADTYARMTGRWGVATVTHGPGLTNALTSLVEAARFSSPVLVITGDTPAEATHMQRLDIAALCASVGVTHERVYRPDTVTRDLTRTVQRLKSSNAPVVLNIPIPVSLSEAGPADSPAIASSSWTPSASHIDEEALDAALGLAATASRPVIVAGRGVVESGAQASVLDLADALGAGLFTSGLGLGLFTGHPRHLGIMGSIGHDEATGVLMDSDCVIAVGTSLNKYTSLGGELFEGKSLVHIDSDPVKLGWFVAPTCAVAGDARMVADLMAESIREGQLPEKKQWKQRCHEASAAMAQWSPLDDRTGVDTVDIRVATQRLDAMLPRDCAFVSDVGRFIAGSWPYLTKATLGKFTAMTGFGSIGLGLAGGIGTAVSAVSDLTVVLIGDGGFMMNISELATAVREKLPMIVAVYNDGAYGAEYHKLLNEGLAAQHSYNEWPDIARTAAGMGCRAVTIRKPEDFESIAEEITRLSGPLVLDIHLDPTHHLNF</sequence>
<feature type="domain" description="Thiamine pyrophosphate enzyme TPP-binding" evidence="12">
    <location>
        <begin position="385"/>
        <end position="529"/>
    </location>
</feature>
<dbReference type="InterPro" id="IPR045229">
    <property type="entry name" value="TPP_enz"/>
</dbReference>
<comment type="pathway">
    <text evidence="2">Amino-acid biosynthesis; L-valine biosynthesis; L-valine from pyruvate: step 1/4.</text>
</comment>
<evidence type="ECO:0000256" key="3">
    <source>
        <dbReference type="ARBA" id="ARBA00007812"/>
    </source>
</evidence>
<dbReference type="Pfam" id="PF02776">
    <property type="entry name" value="TPP_enzyme_N"/>
    <property type="match status" value="1"/>
</dbReference>
<dbReference type="PANTHER" id="PTHR18968:SF13">
    <property type="entry name" value="ACETOLACTATE SYNTHASE CATALYTIC SUBUNIT, MITOCHONDRIAL"/>
    <property type="match status" value="1"/>
</dbReference>
<keyword evidence="6" id="KW-0274">FAD</keyword>
<dbReference type="Pfam" id="PF00205">
    <property type="entry name" value="TPP_enzyme_M"/>
    <property type="match status" value="1"/>
</dbReference>
<accession>A0A0K0XGQ1</accession>
<dbReference type="SUPFAM" id="SSF52518">
    <property type="entry name" value="Thiamin diphosphate-binding fold (THDP-binding)"/>
    <property type="match status" value="2"/>
</dbReference>
<dbReference type="InterPro" id="IPR029035">
    <property type="entry name" value="DHS-like_NAD/FAD-binding_dom"/>
</dbReference>